<sequence length="89" mass="9545">MRLEPLILLKLHHGLQTQLETTQLHTKLDPTLTDDEEEDQGPPKPASDGQGSTPGCQCANPHPDPSNPLPADPGVRVIPTARRVLTPSG</sequence>
<reference evidence="3" key="2">
    <citation type="submission" date="2015-01" db="EMBL/GenBank/DDBJ databases">
        <title>Evolutionary Origins and Diversification of the Mycorrhizal Mutualists.</title>
        <authorList>
            <consortium name="DOE Joint Genome Institute"/>
            <consortium name="Mycorrhizal Genomics Consortium"/>
            <person name="Kohler A."/>
            <person name="Kuo A."/>
            <person name="Nagy L.G."/>
            <person name="Floudas D."/>
            <person name="Copeland A."/>
            <person name="Barry K.W."/>
            <person name="Cichocki N."/>
            <person name="Veneault-Fourrey C."/>
            <person name="LaButti K."/>
            <person name="Lindquist E.A."/>
            <person name="Lipzen A."/>
            <person name="Lundell T."/>
            <person name="Morin E."/>
            <person name="Murat C."/>
            <person name="Riley R."/>
            <person name="Ohm R."/>
            <person name="Sun H."/>
            <person name="Tunlid A."/>
            <person name="Henrissat B."/>
            <person name="Grigoriev I.V."/>
            <person name="Hibbett D.S."/>
            <person name="Martin F."/>
        </authorList>
    </citation>
    <scope>NUCLEOTIDE SEQUENCE [LARGE SCALE GENOMIC DNA]</scope>
    <source>
        <strain evidence="3">Foug A</strain>
    </source>
</reference>
<reference evidence="2 3" key="1">
    <citation type="submission" date="2014-04" db="EMBL/GenBank/DDBJ databases">
        <authorList>
            <consortium name="DOE Joint Genome Institute"/>
            <person name="Kuo A."/>
            <person name="Kohler A."/>
            <person name="Nagy L.G."/>
            <person name="Floudas D."/>
            <person name="Copeland A."/>
            <person name="Barry K.W."/>
            <person name="Cichocki N."/>
            <person name="Veneault-Fourrey C."/>
            <person name="LaButti K."/>
            <person name="Lindquist E.A."/>
            <person name="Lipzen A."/>
            <person name="Lundell T."/>
            <person name="Morin E."/>
            <person name="Murat C."/>
            <person name="Sun H."/>
            <person name="Tunlid A."/>
            <person name="Henrissat B."/>
            <person name="Grigoriev I.V."/>
            <person name="Hibbett D.S."/>
            <person name="Martin F."/>
            <person name="Nordberg H.P."/>
            <person name="Cantor M.N."/>
            <person name="Hua S.X."/>
        </authorList>
    </citation>
    <scope>NUCLEOTIDE SEQUENCE [LARGE SCALE GENOMIC DNA]</scope>
    <source>
        <strain evidence="2 3">Foug A</strain>
    </source>
</reference>
<proteinExistence type="predicted"/>
<feature type="region of interest" description="Disordered" evidence="1">
    <location>
        <begin position="16"/>
        <end position="89"/>
    </location>
</feature>
<name>A0A0C3E436_9AGAM</name>
<dbReference type="Proteomes" id="UP000053989">
    <property type="component" value="Unassembled WGS sequence"/>
</dbReference>
<dbReference type="InParanoid" id="A0A0C3E436"/>
<dbReference type="AlphaFoldDB" id="A0A0C3E436"/>
<feature type="compositionally biased region" description="Low complexity" evidence="1">
    <location>
        <begin position="16"/>
        <end position="25"/>
    </location>
</feature>
<dbReference type="HOGENOM" id="CLU_2456082_0_0_1"/>
<accession>A0A0C3E436</accession>
<feature type="compositionally biased region" description="Pro residues" evidence="1">
    <location>
        <begin position="62"/>
        <end position="71"/>
    </location>
</feature>
<evidence type="ECO:0000313" key="3">
    <source>
        <dbReference type="Proteomes" id="UP000053989"/>
    </source>
</evidence>
<evidence type="ECO:0000256" key="1">
    <source>
        <dbReference type="SAM" id="MobiDB-lite"/>
    </source>
</evidence>
<evidence type="ECO:0000313" key="2">
    <source>
        <dbReference type="EMBL" id="KIM63224.1"/>
    </source>
</evidence>
<dbReference type="EMBL" id="KN822036">
    <property type="protein sequence ID" value="KIM63224.1"/>
    <property type="molecule type" value="Genomic_DNA"/>
</dbReference>
<keyword evidence="3" id="KW-1185">Reference proteome</keyword>
<organism evidence="2 3">
    <name type="scientific">Scleroderma citrinum Foug A</name>
    <dbReference type="NCBI Taxonomy" id="1036808"/>
    <lineage>
        <taxon>Eukaryota</taxon>
        <taxon>Fungi</taxon>
        <taxon>Dikarya</taxon>
        <taxon>Basidiomycota</taxon>
        <taxon>Agaricomycotina</taxon>
        <taxon>Agaricomycetes</taxon>
        <taxon>Agaricomycetidae</taxon>
        <taxon>Boletales</taxon>
        <taxon>Sclerodermatineae</taxon>
        <taxon>Sclerodermataceae</taxon>
        <taxon>Scleroderma</taxon>
    </lineage>
</organism>
<protein>
    <submittedName>
        <fullName evidence="2">Uncharacterized protein</fullName>
    </submittedName>
</protein>
<gene>
    <name evidence="2" type="ORF">SCLCIDRAFT_24358</name>
</gene>